<protein>
    <submittedName>
        <fullName evidence="1">Uncharacterized protein</fullName>
    </submittedName>
</protein>
<accession>A0A9D4NIH1</accession>
<name>A0A9D4NIH1_DREPO</name>
<organism evidence="1 2">
    <name type="scientific">Dreissena polymorpha</name>
    <name type="common">Zebra mussel</name>
    <name type="synonym">Mytilus polymorpha</name>
    <dbReference type="NCBI Taxonomy" id="45954"/>
    <lineage>
        <taxon>Eukaryota</taxon>
        <taxon>Metazoa</taxon>
        <taxon>Spiralia</taxon>
        <taxon>Lophotrochozoa</taxon>
        <taxon>Mollusca</taxon>
        <taxon>Bivalvia</taxon>
        <taxon>Autobranchia</taxon>
        <taxon>Heteroconchia</taxon>
        <taxon>Euheterodonta</taxon>
        <taxon>Imparidentia</taxon>
        <taxon>Neoheterodontei</taxon>
        <taxon>Myida</taxon>
        <taxon>Dreissenoidea</taxon>
        <taxon>Dreissenidae</taxon>
        <taxon>Dreissena</taxon>
    </lineage>
</organism>
<evidence type="ECO:0000313" key="2">
    <source>
        <dbReference type="Proteomes" id="UP000828390"/>
    </source>
</evidence>
<comment type="caution">
    <text evidence="1">The sequence shown here is derived from an EMBL/GenBank/DDBJ whole genome shotgun (WGS) entry which is preliminary data.</text>
</comment>
<gene>
    <name evidence="1" type="ORF">DPMN_019457</name>
</gene>
<keyword evidence="2" id="KW-1185">Reference proteome</keyword>
<dbReference type="Proteomes" id="UP000828390">
    <property type="component" value="Unassembled WGS sequence"/>
</dbReference>
<evidence type="ECO:0000313" key="1">
    <source>
        <dbReference type="EMBL" id="KAH3895296.1"/>
    </source>
</evidence>
<reference evidence="1" key="2">
    <citation type="submission" date="2020-11" db="EMBL/GenBank/DDBJ databases">
        <authorList>
            <person name="McCartney M.A."/>
            <person name="Auch B."/>
            <person name="Kono T."/>
            <person name="Mallez S."/>
            <person name="Becker A."/>
            <person name="Gohl D.M."/>
            <person name="Silverstein K.A.T."/>
            <person name="Koren S."/>
            <person name="Bechman K.B."/>
            <person name="Herman A."/>
            <person name="Abrahante J.E."/>
            <person name="Garbe J."/>
        </authorList>
    </citation>
    <scope>NUCLEOTIDE SEQUENCE</scope>
    <source>
        <strain evidence="1">Duluth1</strain>
        <tissue evidence="1">Whole animal</tissue>
    </source>
</reference>
<dbReference type="AlphaFoldDB" id="A0A9D4NIH1"/>
<dbReference type="EMBL" id="JAIWYP010000001">
    <property type="protein sequence ID" value="KAH3895296.1"/>
    <property type="molecule type" value="Genomic_DNA"/>
</dbReference>
<sequence length="126" mass="14766">MHVYLMELHILSGERSRSSFTRSMSSYKVKHHIGGHCISQTHLVTRSYFPCFQVSPGFDIELVRQRHQSGPQKPQVKHDPSPDPKLLPFDIQLQRVIIVEQIPPIENFEHKEFSHMVLNNHNFRVE</sequence>
<proteinExistence type="predicted"/>
<reference evidence="1" key="1">
    <citation type="journal article" date="2019" name="bioRxiv">
        <title>The Genome of the Zebra Mussel, Dreissena polymorpha: A Resource for Invasive Species Research.</title>
        <authorList>
            <person name="McCartney M.A."/>
            <person name="Auch B."/>
            <person name="Kono T."/>
            <person name="Mallez S."/>
            <person name="Zhang Y."/>
            <person name="Obille A."/>
            <person name="Becker A."/>
            <person name="Abrahante J.E."/>
            <person name="Garbe J."/>
            <person name="Badalamenti J.P."/>
            <person name="Herman A."/>
            <person name="Mangelson H."/>
            <person name="Liachko I."/>
            <person name="Sullivan S."/>
            <person name="Sone E.D."/>
            <person name="Koren S."/>
            <person name="Silverstein K.A.T."/>
            <person name="Beckman K.B."/>
            <person name="Gohl D.M."/>
        </authorList>
    </citation>
    <scope>NUCLEOTIDE SEQUENCE</scope>
    <source>
        <strain evidence="1">Duluth1</strain>
        <tissue evidence="1">Whole animal</tissue>
    </source>
</reference>